<dbReference type="SUPFAM" id="SSF52402">
    <property type="entry name" value="Adenine nucleotide alpha hydrolases-like"/>
    <property type="match status" value="2"/>
</dbReference>
<reference evidence="2 3" key="1">
    <citation type="journal article" date="2019" name="Emerg. Microbes Infect.">
        <title>Comprehensive subspecies identification of 175 nontuberculous mycobacteria species based on 7547 genomic profiles.</title>
        <authorList>
            <person name="Matsumoto Y."/>
            <person name="Kinjo T."/>
            <person name="Motooka D."/>
            <person name="Nabeya D."/>
            <person name="Jung N."/>
            <person name="Uechi K."/>
            <person name="Horii T."/>
            <person name="Iida T."/>
            <person name="Fujita J."/>
            <person name="Nakamura S."/>
        </authorList>
    </citation>
    <scope>NUCLEOTIDE SEQUENCE [LARGE SCALE GENOMIC DNA]</scope>
    <source>
        <strain evidence="2 3">JCM 12404</strain>
    </source>
</reference>
<organism evidence="2 3">
    <name type="scientific">Mycobacterium cookii</name>
    <dbReference type="NCBI Taxonomy" id="1775"/>
    <lineage>
        <taxon>Bacteria</taxon>
        <taxon>Bacillati</taxon>
        <taxon>Actinomycetota</taxon>
        <taxon>Actinomycetes</taxon>
        <taxon>Mycobacteriales</taxon>
        <taxon>Mycobacteriaceae</taxon>
        <taxon>Mycobacterium</taxon>
    </lineage>
</organism>
<protein>
    <recommendedName>
        <fullName evidence="1">UspA domain-containing protein</fullName>
    </recommendedName>
</protein>
<proteinExistence type="predicted"/>
<dbReference type="Proteomes" id="UP000465866">
    <property type="component" value="Chromosome"/>
</dbReference>
<evidence type="ECO:0000313" key="3">
    <source>
        <dbReference type="Proteomes" id="UP000465866"/>
    </source>
</evidence>
<gene>
    <name evidence="2" type="ORF">MCOO_19030</name>
</gene>
<evidence type="ECO:0000313" key="2">
    <source>
        <dbReference type="EMBL" id="BBX45888.1"/>
    </source>
</evidence>
<dbReference type="AlphaFoldDB" id="A0A7I7KWK8"/>
<dbReference type="Gene3D" id="3.40.50.620">
    <property type="entry name" value="HUPs"/>
    <property type="match status" value="2"/>
</dbReference>
<dbReference type="InterPro" id="IPR014729">
    <property type="entry name" value="Rossmann-like_a/b/a_fold"/>
</dbReference>
<evidence type="ECO:0000259" key="1">
    <source>
        <dbReference type="Pfam" id="PF00582"/>
    </source>
</evidence>
<dbReference type="EMBL" id="AP022569">
    <property type="protein sequence ID" value="BBX45888.1"/>
    <property type="molecule type" value="Genomic_DNA"/>
</dbReference>
<sequence>MRFVYATESLDITHAQRAIRDAVAAVAATGKHVEIESDIVPDRPISILLSESRSAAMVCVGSTGLRNAVHGHIGSTASALANYAHCPVAVVPITYDPAASGAVLAVVDEPHCSRAVLQLAVREARLRGAQLQVMTARSHQGDGLPDEKAPGASARLERDLAPWRRGNPDVDIRSVAQHGGVANYLAHSLRSGEPVHIVVTDPLRPGTTDMLLGSAGRAALDAASCTLVLCDRQGWL</sequence>
<feature type="domain" description="UspA" evidence="1">
    <location>
        <begin position="103"/>
        <end position="229"/>
    </location>
</feature>
<dbReference type="InterPro" id="IPR006016">
    <property type="entry name" value="UspA"/>
</dbReference>
<name>A0A7I7KWK8_9MYCO</name>
<feature type="domain" description="UspA" evidence="1">
    <location>
        <begin position="18"/>
        <end position="92"/>
    </location>
</feature>
<accession>A0A7I7KWK8</accession>
<keyword evidence="3" id="KW-1185">Reference proteome</keyword>
<dbReference type="Pfam" id="PF00582">
    <property type="entry name" value="Usp"/>
    <property type="match status" value="2"/>
</dbReference>
<dbReference type="KEGG" id="mcoo:MCOO_19030"/>